<dbReference type="Pfam" id="PF05721">
    <property type="entry name" value="PhyH"/>
    <property type="match status" value="1"/>
</dbReference>
<dbReference type="Gene3D" id="2.60.120.620">
    <property type="entry name" value="q2cbj1_9rhob like domain"/>
    <property type="match status" value="1"/>
</dbReference>
<sequence length="333" mass="36794">MQEPEVVRRGLPDAIVLALPYLVGAISLRFERDGFIHVTPRHLKILFEWEREVARCTKEEGEKFLTRFDHLSAAGGAAGGAEVKQAWEAWEAGLWEAEKRGDGKMTAARESFPSIDHGRVVAACWAEYAKTLREAAMRGDAKQLLTYDANETLGDAYPGFHTRVGGRVDLDVTSALKTVLPFGPEDAPWVPLVKHLLGVDKVRSIKSVDGRYGFGCVVSAPGDLDQNWHQDGDTTRDPNAQTNTVIVFTQSLPVLDDMGKLQVIPGSHRVRNVPGHELPPELEAKTENLREWPSMRTSFSPSVSPDDGEPGDVLVMDYRRVLYTGPHTTASAW</sequence>
<name>C1N015_MICPC</name>
<dbReference type="GeneID" id="9686488"/>
<protein>
    <submittedName>
        <fullName evidence="1">Predicted protein</fullName>
    </submittedName>
</protein>
<dbReference type="RefSeq" id="XP_003061316.1">
    <property type="nucleotide sequence ID" value="XM_003061270.1"/>
</dbReference>
<keyword evidence="2" id="KW-1185">Reference proteome</keyword>
<dbReference type="EMBL" id="GG663743">
    <property type="protein sequence ID" value="EEH54966.1"/>
    <property type="molecule type" value="Genomic_DNA"/>
</dbReference>
<evidence type="ECO:0000313" key="1">
    <source>
        <dbReference type="EMBL" id="EEH54966.1"/>
    </source>
</evidence>
<proteinExistence type="predicted"/>
<dbReference type="AlphaFoldDB" id="C1N015"/>
<dbReference type="OrthoDB" id="420046at2759"/>
<reference evidence="1 2" key="1">
    <citation type="journal article" date="2009" name="Science">
        <title>Green evolution and dynamic adaptations revealed by genomes of the marine picoeukaryotes Micromonas.</title>
        <authorList>
            <person name="Worden A.Z."/>
            <person name="Lee J.H."/>
            <person name="Mock T."/>
            <person name="Rouze P."/>
            <person name="Simmons M.P."/>
            <person name="Aerts A.L."/>
            <person name="Allen A.E."/>
            <person name="Cuvelier M.L."/>
            <person name="Derelle E."/>
            <person name="Everett M.V."/>
            <person name="Foulon E."/>
            <person name="Grimwood J."/>
            <person name="Gundlach H."/>
            <person name="Henrissat B."/>
            <person name="Napoli C."/>
            <person name="McDonald S.M."/>
            <person name="Parker M.S."/>
            <person name="Rombauts S."/>
            <person name="Salamov A."/>
            <person name="Von Dassow P."/>
            <person name="Badger J.H."/>
            <person name="Coutinho P.M."/>
            <person name="Demir E."/>
            <person name="Dubchak I."/>
            <person name="Gentemann C."/>
            <person name="Eikrem W."/>
            <person name="Gready J.E."/>
            <person name="John U."/>
            <person name="Lanier W."/>
            <person name="Lindquist E.A."/>
            <person name="Lucas S."/>
            <person name="Mayer K.F."/>
            <person name="Moreau H."/>
            <person name="Not F."/>
            <person name="Otillar R."/>
            <person name="Panaud O."/>
            <person name="Pangilinan J."/>
            <person name="Paulsen I."/>
            <person name="Piegu B."/>
            <person name="Poliakov A."/>
            <person name="Robbens S."/>
            <person name="Schmutz J."/>
            <person name="Toulza E."/>
            <person name="Wyss T."/>
            <person name="Zelensky A."/>
            <person name="Zhou K."/>
            <person name="Armbrust E.V."/>
            <person name="Bhattacharya D."/>
            <person name="Goodenough U.W."/>
            <person name="Van de Peer Y."/>
            <person name="Grigoriev I.V."/>
        </authorList>
    </citation>
    <scope>NUCLEOTIDE SEQUENCE [LARGE SCALE GENOMIC DNA]</scope>
    <source>
        <strain evidence="1 2">CCMP1545</strain>
    </source>
</reference>
<gene>
    <name evidence="1" type="ORF">MICPUCDRAFT_60933</name>
</gene>
<dbReference type="InterPro" id="IPR008775">
    <property type="entry name" value="Phytyl_CoA_dOase-like"/>
</dbReference>
<dbReference type="KEGG" id="mpp:MICPUCDRAFT_60933"/>
<accession>C1N015</accession>
<organism evidence="2">
    <name type="scientific">Micromonas pusilla (strain CCMP1545)</name>
    <name type="common">Picoplanktonic green alga</name>
    <dbReference type="NCBI Taxonomy" id="564608"/>
    <lineage>
        <taxon>Eukaryota</taxon>
        <taxon>Viridiplantae</taxon>
        <taxon>Chlorophyta</taxon>
        <taxon>Mamiellophyceae</taxon>
        <taxon>Mamiellales</taxon>
        <taxon>Mamiellaceae</taxon>
        <taxon>Micromonas</taxon>
    </lineage>
</organism>
<dbReference type="Proteomes" id="UP000001876">
    <property type="component" value="Unassembled WGS sequence"/>
</dbReference>
<dbReference type="SUPFAM" id="SSF51197">
    <property type="entry name" value="Clavaminate synthase-like"/>
    <property type="match status" value="1"/>
</dbReference>
<evidence type="ECO:0000313" key="2">
    <source>
        <dbReference type="Proteomes" id="UP000001876"/>
    </source>
</evidence>